<protein>
    <recommendedName>
        <fullName evidence="2">Leucine-binding protein domain-containing protein</fullName>
    </recommendedName>
</protein>
<comment type="caution">
    <text evidence="1">The sequence shown here is derived from an EMBL/GenBank/DDBJ whole genome shotgun (WGS) entry which is preliminary data.</text>
</comment>
<evidence type="ECO:0008006" key="2">
    <source>
        <dbReference type="Google" id="ProtNLM"/>
    </source>
</evidence>
<sequence length="63" mass="7236">DPVCTLDKARKLVEYDKVNFIIGPLDGSSRRAVEPYLAEHKVPNFPNSFMTEESKKHGWTFLL</sequence>
<accession>X1JK59</accession>
<evidence type="ECO:0000313" key="1">
    <source>
        <dbReference type="EMBL" id="GAH94447.1"/>
    </source>
</evidence>
<dbReference type="AlphaFoldDB" id="X1JK59"/>
<reference evidence="1" key="1">
    <citation type="journal article" date="2014" name="Front. Microbiol.">
        <title>High frequency of phylogenetically diverse reductive dehalogenase-homologous genes in deep subseafloor sedimentary metagenomes.</title>
        <authorList>
            <person name="Kawai M."/>
            <person name="Futagami T."/>
            <person name="Toyoda A."/>
            <person name="Takaki Y."/>
            <person name="Nishi S."/>
            <person name="Hori S."/>
            <person name="Arai W."/>
            <person name="Tsubouchi T."/>
            <person name="Morono Y."/>
            <person name="Uchiyama I."/>
            <person name="Ito T."/>
            <person name="Fujiyama A."/>
            <person name="Inagaki F."/>
            <person name="Takami H."/>
        </authorList>
    </citation>
    <scope>NUCLEOTIDE SEQUENCE</scope>
    <source>
        <strain evidence="1">Expedition CK06-06</strain>
    </source>
</reference>
<feature type="non-terminal residue" evidence="1">
    <location>
        <position position="1"/>
    </location>
</feature>
<dbReference type="InterPro" id="IPR028082">
    <property type="entry name" value="Peripla_BP_I"/>
</dbReference>
<gene>
    <name evidence="1" type="ORF">S03H2_69078</name>
</gene>
<proteinExistence type="predicted"/>
<dbReference type="Gene3D" id="3.40.50.2300">
    <property type="match status" value="1"/>
</dbReference>
<name>X1JK59_9ZZZZ</name>
<dbReference type="EMBL" id="BARU01045558">
    <property type="protein sequence ID" value="GAH94447.1"/>
    <property type="molecule type" value="Genomic_DNA"/>
</dbReference>
<organism evidence="1">
    <name type="scientific">marine sediment metagenome</name>
    <dbReference type="NCBI Taxonomy" id="412755"/>
    <lineage>
        <taxon>unclassified sequences</taxon>
        <taxon>metagenomes</taxon>
        <taxon>ecological metagenomes</taxon>
    </lineage>
</organism>
<dbReference type="SUPFAM" id="SSF53822">
    <property type="entry name" value="Periplasmic binding protein-like I"/>
    <property type="match status" value="1"/>
</dbReference>